<evidence type="ECO:0000256" key="1">
    <source>
        <dbReference type="SAM" id="MobiDB-lite"/>
    </source>
</evidence>
<protein>
    <submittedName>
        <fullName evidence="2">Uncharacterized protein</fullName>
    </submittedName>
</protein>
<accession>A0AAW1SST4</accession>
<name>A0AAW1SST4_9CHLO</name>
<comment type="caution">
    <text evidence="2">The sequence shown here is derived from an EMBL/GenBank/DDBJ whole genome shotgun (WGS) entry which is preliminary data.</text>
</comment>
<dbReference type="AlphaFoldDB" id="A0AAW1SST4"/>
<feature type="compositionally biased region" description="Polar residues" evidence="1">
    <location>
        <begin position="1"/>
        <end position="47"/>
    </location>
</feature>
<keyword evidence="3" id="KW-1185">Reference proteome</keyword>
<dbReference type="EMBL" id="JALJOV010000951">
    <property type="protein sequence ID" value="KAK9857950.1"/>
    <property type="molecule type" value="Genomic_DNA"/>
</dbReference>
<feature type="non-terminal residue" evidence="2">
    <location>
        <position position="1"/>
    </location>
</feature>
<reference evidence="2 3" key="1">
    <citation type="journal article" date="2024" name="Nat. Commun.">
        <title>Phylogenomics reveals the evolutionary origins of lichenization in chlorophyte algae.</title>
        <authorList>
            <person name="Puginier C."/>
            <person name="Libourel C."/>
            <person name="Otte J."/>
            <person name="Skaloud P."/>
            <person name="Haon M."/>
            <person name="Grisel S."/>
            <person name="Petersen M."/>
            <person name="Berrin J.G."/>
            <person name="Delaux P.M."/>
            <person name="Dal Grande F."/>
            <person name="Keller J."/>
        </authorList>
    </citation>
    <scope>NUCLEOTIDE SEQUENCE [LARGE SCALE GENOMIC DNA]</scope>
    <source>
        <strain evidence="2 3">SAG 2523</strain>
    </source>
</reference>
<evidence type="ECO:0000313" key="2">
    <source>
        <dbReference type="EMBL" id="KAK9857950.1"/>
    </source>
</evidence>
<sequence length="60" mass="5912">AGTTGVTGTSSLADQTAQQSSYSGSAIGTGTSYSATPYGNSNANLRPTSGLAGTRVQDLR</sequence>
<evidence type="ECO:0000313" key="3">
    <source>
        <dbReference type="Proteomes" id="UP001485043"/>
    </source>
</evidence>
<organism evidence="2 3">
    <name type="scientific">Apatococcus fuscideae</name>
    <dbReference type="NCBI Taxonomy" id="2026836"/>
    <lineage>
        <taxon>Eukaryota</taxon>
        <taxon>Viridiplantae</taxon>
        <taxon>Chlorophyta</taxon>
        <taxon>core chlorophytes</taxon>
        <taxon>Trebouxiophyceae</taxon>
        <taxon>Chlorellales</taxon>
        <taxon>Chlorellaceae</taxon>
        <taxon>Apatococcus</taxon>
    </lineage>
</organism>
<proteinExistence type="predicted"/>
<feature type="region of interest" description="Disordered" evidence="1">
    <location>
        <begin position="1"/>
        <end position="60"/>
    </location>
</feature>
<dbReference type="Proteomes" id="UP001485043">
    <property type="component" value="Unassembled WGS sequence"/>
</dbReference>
<gene>
    <name evidence="2" type="ORF">WJX84_004733</name>
</gene>